<dbReference type="NCBIfam" id="TIGR03696">
    <property type="entry name" value="Rhs_assc_core"/>
    <property type="match status" value="1"/>
</dbReference>
<protein>
    <recommendedName>
        <fullName evidence="7">Fibronectin type-III domain-containing protein</fullName>
    </recommendedName>
</protein>
<dbReference type="InterPro" id="IPR031325">
    <property type="entry name" value="RHS_repeat"/>
</dbReference>
<dbReference type="InterPro" id="IPR011044">
    <property type="entry name" value="Quino_amine_DH_bsu"/>
</dbReference>
<evidence type="ECO:0000256" key="6">
    <source>
        <dbReference type="SAM" id="Phobius"/>
    </source>
</evidence>
<keyword evidence="6" id="KW-0812">Transmembrane</keyword>
<dbReference type="Pfam" id="PF24517">
    <property type="entry name" value="CBM96"/>
    <property type="match status" value="1"/>
</dbReference>
<dbReference type="InterPro" id="IPR056823">
    <property type="entry name" value="TEN-like_YD-shell"/>
</dbReference>
<dbReference type="SMART" id="SM00635">
    <property type="entry name" value="BID_2"/>
    <property type="match status" value="5"/>
</dbReference>
<proteinExistence type="predicted"/>
<dbReference type="Gene3D" id="2.60.40.1080">
    <property type="match status" value="5"/>
</dbReference>
<keyword evidence="2" id="KW-0964">Secreted</keyword>
<keyword evidence="6" id="KW-1133">Transmembrane helix</keyword>
<evidence type="ECO:0000313" key="8">
    <source>
        <dbReference type="EMBL" id="BDI29323.1"/>
    </source>
</evidence>
<feature type="domain" description="Fibronectin type-III" evidence="7">
    <location>
        <begin position="225"/>
        <end position="319"/>
    </location>
</feature>
<evidence type="ECO:0000256" key="3">
    <source>
        <dbReference type="ARBA" id="ARBA00022729"/>
    </source>
</evidence>
<evidence type="ECO:0000256" key="5">
    <source>
        <dbReference type="SAM" id="MobiDB-lite"/>
    </source>
</evidence>
<feature type="domain" description="Fibronectin type-III" evidence="7">
    <location>
        <begin position="595"/>
        <end position="687"/>
    </location>
</feature>
<dbReference type="SMART" id="SM00089">
    <property type="entry name" value="PKD"/>
    <property type="match status" value="5"/>
</dbReference>
<dbReference type="InterPro" id="IPR013783">
    <property type="entry name" value="Ig-like_fold"/>
</dbReference>
<dbReference type="InterPro" id="IPR022385">
    <property type="entry name" value="Rhs_assc_core"/>
</dbReference>
<dbReference type="CDD" id="cd00146">
    <property type="entry name" value="PKD"/>
    <property type="match status" value="2"/>
</dbReference>
<dbReference type="InterPro" id="IPR022409">
    <property type="entry name" value="PKD/Chitinase_dom"/>
</dbReference>
<dbReference type="InterPro" id="IPR003343">
    <property type="entry name" value="Big_2"/>
</dbReference>
<dbReference type="Pfam" id="PF25023">
    <property type="entry name" value="TEN_YD-shell"/>
    <property type="match status" value="1"/>
</dbReference>
<dbReference type="Pfam" id="PF00041">
    <property type="entry name" value="fn3"/>
    <property type="match status" value="1"/>
</dbReference>
<feature type="domain" description="Fibronectin type-III" evidence="7">
    <location>
        <begin position="4371"/>
        <end position="4467"/>
    </location>
</feature>
<dbReference type="InterPro" id="IPR059177">
    <property type="entry name" value="GH29D-like_dom"/>
</dbReference>
<dbReference type="Pfam" id="PF07610">
    <property type="entry name" value="DUF1573"/>
    <property type="match status" value="1"/>
</dbReference>
<dbReference type="InterPro" id="IPR050708">
    <property type="entry name" value="T6SS_VgrG/RHS"/>
</dbReference>
<comment type="subcellular location">
    <subcellularLocation>
        <location evidence="1">Secreted</location>
    </subcellularLocation>
</comment>
<gene>
    <name evidence="8" type="ORF">CCAX7_13740</name>
</gene>
<name>A0A9N7KZL1_9BACT</name>
<dbReference type="SUPFAM" id="SSF50969">
    <property type="entry name" value="YVTN repeat-like/Quinoprotein amine dehydrogenase"/>
    <property type="match status" value="2"/>
</dbReference>
<dbReference type="InterPro" id="IPR036116">
    <property type="entry name" value="FN3_sf"/>
</dbReference>
<evidence type="ECO:0000313" key="9">
    <source>
        <dbReference type="Proteomes" id="UP000287394"/>
    </source>
</evidence>
<dbReference type="Gene3D" id="2.60.120.380">
    <property type="match status" value="2"/>
</dbReference>
<feature type="domain" description="Fibronectin type-III" evidence="7">
    <location>
        <begin position="3850"/>
        <end position="3944"/>
    </location>
</feature>
<dbReference type="NCBIfam" id="TIGR01643">
    <property type="entry name" value="YD_repeat_2x"/>
    <property type="match status" value="8"/>
</dbReference>
<evidence type="ECO:0000256" key="4">
    <source>
        <dbReference type="ARBA" id="ARBA00022737"/>
    </source>
</evidence>
<dbReference type="Pfam" id="PF22352">
    <property type="entry name" value="K319L-like_PKD"/>
    <property type="match status" value="3"/>
</dbReference>
<feature type="domain" description="Fibronectin type-III" evidence="7">
    <location>
        <begin position="42"/>
        <end position="135"/>
    </location>
</feature>
<dbReference type="Pfam" id="PF05593">
    <property type="entry name" value="RHS_repeat"/>
    <property type="match status" value="8"/>
</dbReference>
<dbReference type="InterPro" id="IPR011467">
    <property type="entry name" value="DUF1573"/>
</dbReference>
<dbReference type="PROSITE" id="PS50853">
    <property type="entry name" value="FN3"/>
    <property type="match status" value="13"/>
</dbReference>
<sequence length="7700" mass="783970">MHSWLAMPRRVSPLRQAARLALIFLIHFVCLYAGLREASAQIPAAPTNLVAMSQNHQATLSWTAVSGATTYTVRRGSAATGPFSLTLASGIGNPNYTNTSLTNGTTYYYVVTAVNASGTSSDSNVASATPGVAPAIPANFVGTAQTGQVTISWTAVSGAVGYNIYRVGGGVSSIYAPVYYNVTSNPFVDSSVVNGTSYSYYITSVGSNGAESDYSAGPALTPIGQPTGVTATPLAAGSPQVQISWTAGAGAAGSKIYRGTTSGGESATPIATISDQSVTYTDTGLTNGQAYYYKVSSTNSGGESTQSAEVTATPMAAPTAPTNLVAVAANQHINLSWTTVTGAASYTILRGTASGGPYSTTVASGVTATNYQNLGLTNGTTYYYVVTATNVGGTSGNSNQASATPGIAPATPTNLVATGQTSQITLSWTPVTGAVGYNIYRYTFANPQSYAPTYYSVTSNPYVDTGLTNGTLYLYQISAVGSNGSESGQSAQVNAQPASQPIGLAARAGNTQITLSWGASLGGVRSNIYRGTTSGGEGATPIAVITDHSLTYVDNGLTNGQVYYYQVSAANGSSGYGYAESTRSLELSATPLTTLPLAPTGLNAVAGNHQVALSWNAVPSATSYSVKRSTAYGKAYGLAGTVSSPSFTDPIVSNGVTYYYIVTATNASGEGANSNQATATPQVTAASNGLVAIADACTTQSIPSLNAGYNITLYSGFPEGNRHILYFKFDLSGAGGAITSASLKLAGGYNNTGNPSITSDNFSVYPVADNSWTELGITWANAPLLGAPLNTQSLTTGTNFYNWDVTSYIQAQQAAGVGQVNLALAMTTTPTASNAGIFTSREGNANWPTLVVTVGGPVAPTLAATGGFEQAVLSWSASPGAASYTVSRGLVSGGPYTVIASGLTSTSFTDTGLADNTAYYYVVNGVGTNGAGPNSNQAVINTQPLPPAVPTGLTAVSGGPTQINLSWTVAARAVSYNIYRGTTPGGESATPIATGVIDDSYPDGGLSSGVTYYYKVTAVNSAAESSPSNEASAATTAQAPSGLTATPTNQQIALNWLAAAGATGYLVERSPDGVSSWSQIAAPGLTTTYTDSGLALGTKYFYQVRASSVGGNSSYSNIANATTVPAAPIGLTASTSTQIDLIWASSAGADKYNVKRSLTSGGPYTVIATTTDTNFGDTSFTNGTAYYYVVTAINAAGESSASNQASITPQITAPPDAPTGLAGEPDPMSTLDMTVVAPMGALQIMRAQPQVKVAPRFITSSSQINLTWAPVHGAQSYKIERSNTAPPNASWSQIGISGTTTYQDSGLSPATTYWYRVRATSACGDSAYCSPISASTTPTEPVSLGSAGPSSWAILGIGGVSPSCHTDLDLRGNATISSNATNPTPANVGIAANGDIYASNNVYVSGAAFINSSGSVQKSAPFHLGVAPRSKTLDNQLKQARADAIAAAHNASALASTLSAYGSITSTTTITGTTGVNVVSIGDISLNNNQVLTLSAPTGGSFVLNISGSLSLHGGKIVLAGGLRATDVLLNVQGLGHGCSDDVQMNTPQSTIYGIILALQRNVDIEGGVINGEIICGGETIKIAGNGAVTSSNASLYSVTLNPSTTVGGSYVTGTVTLDYPAPTNLTVALSTSDSTLASPNIGTVNIIAGETSAIFTVNSNLVATTKQVTISGAYNGVTKSALLTLTPVSVQSVTLNASSVAGGTSLQGTVTLNTVTPQDVTVSLTSSNTHATFPGGLTTGSLVIPAQSQTGVFTVNTTTVSANTPFTTTAALNGSAGASCTILASAPAVTLTSVTVSPGSVEGAAGSTGTLTISGPAPAGGFSVNVTGNNGVTITSPVVVQPGMTTATFSIGTPAVAVNTSATITAVAGGVTKTATLTITPPRVIAVSLASPTLEGTQSTTGTVTLSSAAPAAGLTVALSSGNTAVATVSTSVSVAGGAVVSGQFTVNALPVAAQSTSVITATLSASSSSASSLLTVTPPTITSLTFIPASVFGGGTSQGTVTLSTAAPSVGITVNLTSGNTSIVGVPTSVNIVSSTTKTFTATTVTPATDTSVPVTATFNGSRQGSLLVYAGPTISVAASASPNPVTGTTTTLTALGASGGGEASLIYTWATTGTPPASVSFSANGTNAAKSSIATFTKPGVYNFQVTVTDTGGRTATSAVAVTVNQTVTTIAVTPTPVTMNVNATQQFTASAKDQFGAVFTVQPTFTWSVPTGVGSIDSNGMYSAGVTSGTATVQAASGGVSGSASVTVQNFSLAASPATLSVNQGATNTSTITVTNLNGFSGAVTLSASGLPTGVTATFGTNPTTGTSVVTFSAAVTATVGAATVTITGTSSGVSHGATINLTVVANPILTSIVVTPTPVALALNVQQQFTAVAKDQNNVALTVQPTFTWSVQTGGVGSIVSSGIYSSGSTVGTATVRATSGAVFGSASVTVSNGAPSVVASASPNPVNGTTTTLTAVGSDDGGEANLTYTWATTGTPPASVTFAPNGTNAAKSSIATFTKPGVYNFQVTATDAGSQTGIAGVSVTVNQTVAIVTVTPTPVTMNVNATQQFTASAKDQFGAVFTVQPTFTWSVPTGVGSVGASGLYSAGGVSGTATVRASSAGVNGSASVTVQDFSLAASPATLSVNQGATNTSTITVTNLNGFSGAVTLSASGLPTGVTATFGTNPTTGTSVVTFSAAVTATVGAATVTITGTSSGVSHGATINLTVVANPILTSIVVTPTPVALALNVQQQFTAVAKDQNNVALTVQPTFTWSVQTGGVGSIVSSGIYSSGATVGTATVRATSGAVFGSASVTVSNGAPSVVASASPNPVNGTTTTLTAVGSDDGGESNLTYTWVTTGTPPASVSFSANGTNAAKSSIATFTKPGVYNFQVTATDTGGLTATNSVSVTVNQIVTSIAVTPNPVSMNVNATQQFTASAKDQFGAVFTVQPTFTWSIPTGVGSIDSNGMYSAGVTSGTATVQAASGGINGTASVTVVDVVACTVPTIASLSASVLTGTVTLSGPAIAGGQIIALSSSNPAVTVPATVLVPGAVGAAPGATSVSFPVVTTGQNTATITATSHGTSLAASLTFDGDPQVPAGGAAVTFRMTGSEAPVGSFGTDIVNASGTVVASGVVGANGWTYSSNGTAPYRFSVQAPANAVVATGYRIRTSAQGPNPAASASFSVGPVGSPGSRGSFGKIANVALPQVTGGLTLTPEGIAKGFRLTTFATNFPNSNSEGPFGIAVTRQGRVYVADWSMSKLFIFPTDVDNQSAASGSVLSSSINYFGLASDGASVYANFDGGDINELNPDGTLKRKIYGPGGLGLAVNPVTHHVVTSNNNGSILDINPFDLTAPVVTLAHVVNSYSDGISVSPDGRYVYAAVHNGAQGFDTSNTNLNTNSILNISVTDGPDGMAAGAGTLAGKLYSNNNDGTVTEIDLNSPNHDQIPIAQGGSRGDLTGVDTSNGTFLLSQTDRIMRLIPPPGGTFGVPGQAIYTRDDMLHRTAQQASTDHSVTPYYTAFSPAASGTIGGSVENATFNTEGINGSVLAGQMQRAGQITVGGGSQFDLQWGINSVSQSITPLLGGILENVQNFGTPSAYPASGADTLARWTLSLPQPYLDDIQLGLGARYQVQLVDQLRSLCGPSTVLSDSPQYGWPQAKNILTFETAPAGGVSIADGRALDLVLNGSDHPDNGSWDIVYNGQVVASSGQPNGWDVEADHTIYNGVTVTSPPSAAADINYEVRVNGSPLGSAYFNIVPSSATTAILRPLQLSSAVVTGGASLTGVVSLDGPAPYGNATITLTSSNPGVVSVPSFVTIPAGQTSVTFSIATSAPAVVTSTPILASYNGYRVATLGVLPTGGGGAAPAAPLNLTATPGQTSAYQPYVTLSWTSVTGAVGYNVKRSQIKGGPYTTIFANQTTTSYIDRNVNFGSTYYYVVTAVNLFGESASSNEASATPITGIVNTPTISPLGGTYTDSVTVTLADSTAGATIHYTLDGSTPNQNSLVYSASAPFTLTGSCTVKAYASKAGWTDSAIAVASFIVKPSTPPVLINAPCGFVSSGANLNTYSSISVVLGQGFHADYYSVTANAGETKTITMTSNAFDTYLILKDSAGNVLATNDDITPQGATWESQITYTFPVTGNYVVEATSFTPNATGAYVLAVTCPVTDLAPQMVVTVGNGVAVQYSTNPYSTPASLQFGPTPIGQPVSKTFTITNAGNAPLLISQMQFPGGFSVPQVMSSPVLPQQSTQFVVRFDAAGSASGSIILSTNDPTYSGASTTPDFRFTISGSTTGTLGAHPTVPQNGSNTFALQFSQQIPSGGWYIQNPSGNIIASSDTNYGAPNGWNVVLSGTNVTVSAPLAAPVAVGYVVYVSGATPNDGSVFDVTPAAIPVVPTNLVAIGRDSRIDLSWTAVSGAASYTIYRVQTPGTENVGTPTYTGVTTNSYADTNNGTGLTYGATYYYKVVAVNGTGSSAMSAEAHAAAANPQVPQGGTLTFGALDHTNIGANYGGWVVLDNSGNLIASSSYSSNDMKHGWNVSANFGSNPNTLTVTAPPSAPLGNDYRASYQDSDSGILTSYFDVVPAAVPIMFNLTAYGAASKIILNWSTAPGAATYNIYRGTASGAESGTPVITGVTGLTYTDPGATSGVYYYYALALNSSSQVISASNEAYGNVTAIAAPLGLTAVPGDTQATLNWNAVAGASSYFIYVTNQSGAPIGSYIASTSATTRTVTGLTNGLVYYFTVTASTSSGNTGYSGPVSVTPFGVPSAPTLTGVRGNAQVSLSWTPSTNATSYNVYRSLTAGTEDPLNPYVTGLTTNAYVDTNKGVGLTNGTTYFYTVKGINRFAAGAFSNEVALTPQVVPAVPVLLTAAAGNAQVNLTWAASTGATGYNVYRSTSSTAGFVKINASPLPLTPLAYTDSTGLSNGTTYYYYMTAVNSAGETASSNILFATPLAPPTAPVLTATPGNNSVLLLWTASTGAKSYSVQRSTSQSTGFGSIGSTVGLSATDGTAVNTTTYYYYVVAIGPGGSTSSNTVSATPQQSVTDAPVITATAIVPATNATVTVPNANGHFNNSLNVTIRSATPSAVITYTLNGGAAQTYSSPLNITAAGTTTLTATATAPGAAASATAMATYIKNVAPTVSLTAPTVTAFHTGDNITITAAAADTDGTIAKVQFLATSGGVSNPIGSATAAPYTMTWINVPAGTYVLTAVATDNDGAVTTSASLTITVTAGLTTQPIDCGQVVTGSLSLADGVSTALGAGHYADHYTFTPAQNETVVFSLSSTSFDAYVALLDQTGNVLVFNDDSNNLTSNSQIIWPVIAGTPYTVEATSFPRSQTGPYTLSMRCTTGAATPIMQLGVDPTTANPAGTSVPSGGSIAFGGTPIGVPLTRTVVINNTGLADLAITKATGTGDFAITSVMPSLVPAGGSATFTLRFNATNAGAASGTIVLGNNSATNPYTVNLSATVGVATPNLLSLTVAPSTVAGGATVMATIALDSNAPNGGQPVNLYSDTPSLLSLPPTVSVPAGQSAYSFPVTVTPTGTGATVTATANLGAVSKTAQLIVTPSLLASLTIAPGTVVGGNASVGTVTLFSKQSGSTVVNLASGSPSATVLSTVTVPAQQLSQTFPITTTAVTTGTQALITASLAGTSLQAPLTINPTGTPPSVSIATFNGTTQTTSFTAPANITLQATASAVGATITQVQFFETPAGSSTPVALGSDTTTPYSLVWSNVAAGTYNVTASATDSNGLITTSVPITVTVGPANTTPVLVTAIAFNPSSVVGGKITVGTVTVSGPAPSGGQLVGLTSTSPATLPLPASVIVPAGQTTVSFNATGAIEAANHTIQVTAYTGPLTGVYSSAQTHVTVILRGSAPNVQLMSPADGSTVGQGSVPLFAMAAATAAGATITKVEFYELPDGGASTKVGEVDTPNGGPYGYTYTVSGVTPGGYTFSAVGTDSNGVSTTSNAAHVTVSSQSAVAIPVITPNGGTFTGLQNVTISDSTPSSVIFYTTDGSVPTTNSARYTAAFPLAPVNGATTYVVHAVAYATGLLPSPMATAAFTINTATSAAAPVAIISSPGDGAEAMGQVPINGTATGGAFGYWVLDYQSIGGSGWTTFASSTTQITNNLLATLDTSLMLDGQYDIRLTVYDRDGKTALTDNYVVIKGHQKIGYFTLSYTDMTIPIAGIPISVIRTYDSRKKDGGDFGVGWTLSTTNVKVQKPEISAFNWEQVTYTGGGFGLTYVLQPIRAHNVTITLPGDQVFSFAETLSPNQSQYQAFADTLDTHVIYQQISGPKATLTPSDTSGPMSNDVFVVSASDTTVNGKTDPNLHNSSTNNQPVQLYQSDLTTPYDPQRFTLTLHNGTSYVVDTGGNLLSITDRNGNIVTFDSTGIHDASGRSITIARAGLYITGITDMMGKMFRYGQDGNGNLASATDRVGNTTTYDYDVQHNVTGIHNPQGVMPIQNNYYPDGRLNYTQNAVGQRIYYYYNSTMEPGGSQPSTGPISVVPPTGEVITDGFGNPTLSLYDNYGNITQTTQYLTDATHTNTPVTRIYAFNVTDPTNPDKVLQETDPLGNVTSYTYDSAGDQTSVSDALVNSDSSKTVVKTTSTYNAYGEELTQTDPIGRVRTTNSYDVNGNLTASIDALGNVTRYTHNLDGTVSSMTTPDGKTTSYNYDQNHNPIQVKDPLGHIRVQQFDTDGNLIGQSSSYTDATGNVVPTGSLYSYDGNHNLTQTTSRNGAIFQTIYNSVGAVDHTIDAIGRTTSYQYNAQGKPTQTIYPDGTKSSTYYDADGRILKIVGRTGLGTQRTYDTLGRCTSEQPLDANGNLFPNLILGGVIQTSTQYDLNGNVVAQTDENGNKTSYAYDTLGRKVAVMDGKGYTATIQYDLNNNIISENDPAGNTTSMSYDAEDNLISTVHPNGGSFSRFVDSLGRVSSVVDELGRATSMAYDANGNTVSVTDHLGAITRFTYDELGRKIAQTDANGHTTKFSYDSEGRLASKTLPLGQTESWQYDVIGRPILQVDFNGHTTSYQYDPITGSLKAKLDGGGNIITSLTYNTDGTKHQAIHGNVVTTYGYDAMHRWNSITTQIGSQPAHTVSVTYDPAGNPTILTTPSTAPIGVKSIFDANNRLIELDHPGGLVSKITYNRLGELASLQRPNNIITSVSYDQMRNIKSISNSNNSSFIYAYQPDGRLSAVTESDGTGTRTKNYKYDSGSRLVSESGPGLNNTYSYDMVGNRVGASTSAGNVSYQYDANDRPTNDGSTFDANGNQTKVNNQIATYDLDDKLVGLSTDGVTPSRTYLYDADGNLVQTVSPSGTVTYVVNPFTSSSHVVEEYDGSNNLLGRYDYGGNMLLLVNRNTVPVYPLQDAGGSTRSLMDGSGNTTDTYSYDAYGNVMHSGTDLIDFLFHSERFDSTSATYHMRARNYNPATGRFLTQDPYQGNIQATMSLHRYIYANDDPTDLADPSGLSSAPPWLVFQWHLGTSVHQVVETDFMRSGPGRITERFIDTFFNGADFTVDFGDKETLASKLRPDMVDVPDKLVYDVKRATINGYAQGLAVVGLYAYALNLPPNQNGTWVPGHIPMLNNLGKTTGYIFPFEGGAPIAEALPSIGGKDFSNYIAVVYPPLVGVIGYRPISLKWKNAAVREQQYLTESVRIKQRLANGEYDLDILNEQRGLGGVTATTFSDAYDFSISDKLTYGIAATATYVTAGAALYLGIATINSMMSGGAI</sequence>
<dbReference type="InterPro" id="IPR006530">
    <property type="entry name" value="YD"/>
</dbReference>
<dbReference type="SMART" id="SM00060">
    <property type="entry name" value="FN3"/>
    <property type="match status" value="19"/>
</dbReference>
<reference evidence="8 9" key="1">
    <citation type="journal article" date="2019" name="Int. J. Syst. Evol. Microbiol.">
        <title>Capsulimonas corticalis gen. nov., sp. nov., an aerobic capsulated bacterium, of a novel bacterial order, Capsulimonadales ord. nov., of the class Armatimonadia of the phylum Armatimonadetes.</title>
        <authorList>
            <person name="Li J."/>
            <person name="Kudo C."/>
            <person name="Tonouchi A."/>
        </authorList>
    </citation>
    <scope>NUCLEOTIDE SEQUENCE [LARGE SCALE GENOMIC DNA]</scope>
    <source>
        <strain evidence="8 9">AX-7</strain>
    </source>
</reference>
<keyword evidence="4" id="KW-0677">Repeat</keyword>
<feature type="region of interest" description="Disordered" evidence="5">
    <location>
        <begin position="1205"/>
        <end position="1224"/>
    </location>
</feature>
<keyword evidence="3" id="KW-0732">Signal</keyword>
<dbReference type="Proteomes" id="UP000287394">
    <property type="component" value="Chromosome"/>
</dbReference>
<dbReference type="Gene3D" id="2.120.10.30">
    <property type="entry name" value="TolB, C-terminal domain"/>
    <property type="match status" value="1"/>
</dbReference>
<feature type="domain" description="Fibronectin type-III" evidence="7">
    <location>
        <begin position="4745"/>
        <end position="4842"/>
    </location>
</feature>
<dbReference type="Pfam" id="PF13290">
    <property type="entry name" value="CHB_HEX_C_1"/>
    <property type="match status" value="3"/>
</dbReference>
<dbReference type="GO" id="GO:0005576">
    <property type="term" value="C:extracellular region"/>
    <property type="evidence" value="ECO:0007669"/>
    <property type="project" value="UniProtKB-SubCell"/>
</dbReference>
<dbReference type="KEGG" id="ccot:CCAX7_13740"/>
<accession>A0A9N7KZL1</accession>
<dbReference type="PANTHER" id="PTHR32305">
    <property type="match status" value="1"/>
</dbReference>
<dbReference type="Gene3D" id="2.180.10.10">
    <property type="entry name" value="RHS repeat-associated core"/>
    <property type="match status" value="5"/>
</dbReference>
<dbReference type="PANTHER" id="PTHR32305:SF15">
    <property type="entry name" value="PROTEIN RHSA-RELATED"/>
    <property type="match status" value="1"/>
</dbReference>
<feature type="domain" description="Fibronectin type-III" evidence="7">
    <location>
        <begin position="856"/>
        <end position="945"/>
    </location>
</feature>
<feature type="domain" description="Fibronectin type-III" evidence="7">
    <location>
        <begin position="1124"/>
        <end position="1215"/>
    </location>
</feature>
<keyword evidence="6" id="KW-0472">Membrane</keyword>
<dbReference type="SUPFAM" id="SSF49265">
    <property type="entry name" value="Fibronectin type III"/>
    <property type="match status" value="13"/>
</dbReference>
<dbReference type="EMBL" id="AP025739">
    <property type="protein sequence ID" value="BDI29323.1"/>
    <property type="molecule type" value="Genomic_DNA"/>
</dbReference>
<evidence type="ECO:0000256" key="1">
    <source>
        <dbReference type="ARBA" id="ARBA00004613"/>
    </source>
</evidence>
<feature type="transmembrane region" description="Helical" evidence="6">
    <location>
        <begin position="7667"/>
        <end position="7688"/>
    </location>
</feature>
<evidence type="ECO:0000256" key="2">
    <source>
        <dbReference type="ARBA" id="ARBA00022525"/>
    </source>
</evidence>
<feature type="domain" description="Fibronectin type-III" evidence="7">
    <location>
        <begin position="4843"/>
        <end position="4935"/>
    </location>
</feature>
<keyword evidence="9" id="KW-1185">Reference proteome</keyword>
<feature type="domain" description="Fibronectin type-III" evidence="7">
    <location>
        <begin position="408"/>
        <end position="501"/>
    </location>
</feature>
<evidence type="ECO:0000259" key="7">
    <source>
        <dbReference type="PROSITE" id="PS50853"/>
    </source>
</evidence>
<dbReference type="Gene3D" id="2.60.40.10">
    <property type="entry name" value="Immunoglobulins"/>
    <property type="match status" value="27"/>
</dbReference>
<organism evidence="8 9">
    <name type="scientific">Capsulimonas corticalis</name>
    <dbReference type="NCBI Taxonomy" id="2219043"/>
    <lineage>
        <taxon>Bacteria</taxon>
        <taxon>Bacillati</taxon>
        <taxon>Armatimonadota</taxon>
        <taxon>Armatimonadia</taxon>
        <taxon>Capsulimonadales</taxon>
        <taxon>Capsulimonadaceae</taxon>
        <taxon>Capsulimonas</taxon>
    </lineage>
</organism>
<feature type="domain" description="Fibronectin type-III" evidence="7">
    <location>
        <begin position="1249"/>
        <end position="1339"/>
    </location>
</feature>
<dbReference type="CDD" id="cd00063">
    <property type="entry name" value="FN3"/>
    <property type="match status" value="9"/>
</dbReference>
<dbReference type="InterPro" id="IPR011042">
    <property type="entry name" value="6-blade_b-propeller_TolB-like"/>
</dbReference>
<dbReference type="InterPro" id="IPR055372">
    <property type="entry name" value="CBM96"/>
</dbReference>
<dbReference type="InterPro" id="IPR003961">
    <property type="entry name" value="FN3_dom"/>
</dbReference>
<feature type="domain" description="Fibronectin type-III" evidence="7">
    <location>
        <begin position="320"/>
        <end position="407"/>
    </location>
</feature>
<feature type="domain" description="Fibronectin type-III" evidence="7">
    <location>
        <begin position="946"/>
        <end position="1039"/>
    </location>
</feature>